<organism evidence="1 2">
    <name type="scientific">Staurois parvus</name>
    <dbReference type="NCBI Taxonomy" id="386267"/>
    <lineage>
        <taxon>Eukaryota</taxon>
        <taxon>Metazoa</taxon>
        <taxon>Chordata</taxon>
        <taxon>Craniata</taxon>
        <taxon>Vertebrata</taxon>
        <taxon>Euteleostomi</taxon>
        <taxon>Amphibia</taxon>
        <taxon>Batrachia</taxon>
        <taxon>Anura</taxon>
        <taxon>Neobatrachia</taxon>
        <taxon>Ranoidea</taxon>
        <taxon>Ranidae</taxon>
        <taxon>Staurois</taxon>
    </lineage>
</organism>
<keyword evidence="2" id="KW-1185">Reference proteome</keyword>
<sequence length="52" mass="5806">MTRSQHRTPTITTIITCTLEKIHSAGNHLWSNSTAPRQRFKILCAGSSTFCT</sequence>
<evidence type="ECO:0000313" key="2">
    <source>
        <dbReference type="Proteomes" id="UP001162483"/>
    </source>
</evidence>
<name>A0ABN9CMW9_9NEOB</name>
<protein>
    <submittedName>
        <fullName evidence="1">Uncharacterized protein</fullName>
    </submittedName>
</protein>
<comment type="caution">
    <text evidence="1">The sequence shown here is derived from an EMBL/GenBank/DDBJ whole genome shotgun (WGS) entry which is preliminary data.</text>
</comment>
<proteinExistence type="predicted"/>
<accession>A0ABN9CMW9</accession>
<reference evidence="1" key="1">
    <citation type="submission" date="2023-05" db="EMBL/GenBank/DDBJ databases">
        <authorList>
            <person name="Stuckert A."/>
        </authorList>
    </citation>
    <scope>NUCLEOTIDE SEQUENCE</scope>
</reference>
<dbReference type="Proteomes" id="UP001162483">
    <property type="component" value="Unassembled WGS sequence"/>
</dbReference>
<gene>
    <name evidence="1" type="ORF">SPARVUS_LOCUS5252072</name>
</gene>
<dbReference type="EMBL" id="CATNWA010010744">
    <property type="protein sequence ID" value="CAI9560402.1"/>
    <property type="molecule type" value="Genomic_DNA"/>
</dbReference>
<evidence type="ECO:0000313" key="1">
    <source>
        <dbReference type="EMBL" id="CAI9560402.1"/>
    </source>
</evidence>